<comment type="similarity">
    <text evidence="2 9">Belongs to the cytochrome P450 family.</text>
</comment>
<dbReference type="InterPro" id="IPR036396">
    <property type="entry name" value="Cyt_P450_sf"/>
</dbReference>
<keyword evidence="4 8" id="KW-0479">Metal-binding</keyword>
<comment type="caution">
    <text evidence="11">The sequence shown here is derived from an EMBL/GenBank/DDBJ whole genome shotgun (WGS) entry which is preliminary data.</text>
</comment>
<evidence type="ECO:0000256" key="10">
    <source>
        <dbReference type="SAM" id="Phobius"/>
    </source>
</evidence>
<dbReference type="GO" id="GO:0004497">
    <property type="term" value="F:monooxygenase activity"/>
    <property type="evidence" value="ECO:0007669"/>
    <property type="project" value="UniProtKB-KW"/>
</dbReference>
<feature type="transmembrane region" description="Helical" evidence="10">
    <location>
        <begin position="12"/>
        <end position="28"/>
    </location>
</feature>
<evidence type="ECO:0000256" key="3">
    <source>
        <dbReference type="ARBA" id="ARBA00022617"/>
    </source>
</evidence>
<comment type="cofactor">
    <cofactor evidence="1 8">
        <name>heme</name>
        <dbReference type="ChEBI" id="CHEBI:30413"/>
    </cofactor>
</comment>
<evidence type="ECO:0000313" key="11">
    <source>
        <dbReference type="EMBL" id="CAF9934467.1"/>
    </source>
</evidence>
<keyword evidence="6 8" id="KW-0408">Iron</keyword>
<dbReference type="GO" id="GO:0005506">
    <property type="term" value="F:iron ion binding"/>
    <property type="evidence" value="ECO:0007669"/>
    <property type="project" value="InterPro"/>
</dbReference>
<evidence type="ECO:0000256" key="6">
    <source>
        <dbReference type="ARBA" id="ARBA00023004"/>
    </source>
</evidence>
<feature type="binding site" description="axial binding residue" evidence="8">
    <location>
        <position position="471"/>
    </location>
    <ligand>
        <name>heme</name>
        <dbReference type="ChEBI" id="CHEBI:30413"/>
    </ligand>
    <ligandPart>
        <name>Fe</name>
        <dbReference type="ChEBI" id="CHEBI:18248"/>
    </ligandPart>
</feature>
<dbReference type="SUPFAM" id="SSF48264">
    <property type="entry name" value="Cytochrome P450"/>
    <property type="match status" value="1"/>
</dbReference>
<evidence type="ECO:0000256" key="5">
    <source>
        <dbReference type="ARBA" id="ARBA00023002"/>
    </source>
</evidence>
<organism evidence="11 12">
    <name type="scientific">Heterodermia speciosa</name>
    <dbReference type="NCBI Taxonomy" id="116794"/>
    <lineage>
        <taxon>Eukaryota</taxon>
        <taxon>Fungi</taxon>
        <taxon>Dikarya</taxon>
        <taxon>Ascomycota</taxon>
        <taxon>Pezizomycotina</taxon>
        <taxon>Lecanoromycetes</taxon>
        <taxon>OSLEUM clade</taxon>
        <taxon>Lecanoromycetidae</taxon>
        <taxon>Caliciales</taxon>
        <taxon>Physciaceae</taxon>
        <taxon>Heterodermia</taxon>
    </lineage>
</organism>
<keyword evidence="5 9" id="KW-0560">Oxidoreductase</keyword>
<evidence type="ECO:0000256" key="8">
    <source>
        <dbReference type="PIRSR" id="PIRSR602403-1"/>
    </source>
</evidence>
<dbReference type="GO" id="GO:0020037">
    <property type="term" value="F:heme binding"/>
    <property type="evidence" value="ECO:0007669"/>
    <property type="project" value="InterPro"/>
</dbReference>
<reference evidence="11" key="1">
    <citation type="submission" date="2021-03" db="EMBL/GenBank/DDBJ databases">
        <authorList>
            <person name="Tagirdzhanova G."/>
        </authorList>
    </citation>
    <scope>NUCLEOTIDE SEQUENCE</scope>
</reference>
<dbReference type="InterPro" id="IPR017972">
    <property type="entry name" value="Cyt_P450_CS"/>
</dbReference>
<dbReference type="PANTHER" id="PTHR46206">
    <property type="entry name" value="CYTOCHROME P450"/>
    <property type="match status" value="1"/>
</dbReference>
<evidence type="ECO:0000256" key="2">
    <source>
        <dbReference type="ARBA" id="ARBA00010617"/>
    </source>
</evidence>
<dbReference type="EMBL" id="CAJPDS010000075">
    <property type="protein sequence ID" value="CAF9934467.1"/>
    <property type="molecule type" value="Genomic_DNA"/>
</dbReference>
<keyword evidence="10" id="KW-1133">Transmembrane helix</keyword>
<dbReference type="OrthoDB" id="1844152at2759"/>
<evidence type="ECO:0000313" key="12">
    <source>
        <dbReference type="Proteomes" id="UP000664521"/>
    </source>
</evidence>
<dbReference type="AlphaFoldDB" id="A0A8H3G0R6"/>
<evidence type="ECO:0000256" key="7">
    <source>
        <dbReference type="ARBA" id="ARBA00023033"/>
    </source>
</evidence>
<keyword evidence="12" id="KW-1185">Reference proteome</keyword>
<evidence type="ECO:0000256" key="9">
    <source>
        <dbReference type="RuleBase" id="RU000461"/>
    </source>
</evidence>
<evidence type="ECO:0000256" key="1">
    <source>
        <dbReference type="ARBA" id="ARBA00001971"/>
    </source>
</evidence>
<keyword evidence="7 9" id="KW-0503">Monooxygenase</keyword>
<dbReference type="CDD" id="cd11041">
    <property type="entry name" value="CYP503A1-like"/>
    <property type="match status" value="1"/>
</dbReference>
<dbReference type="InterPro" id="IPR002403">
    <property type="entry name" value="Cyt_P450_E_grp-IV"/>
</dbReference>
<keyword evidence="10" id="KW-0472">Membrane</keyword>
<dbReference type="InterPro" id="IPR001128">
    <property type="entry name" value="Cyt_P450"/>
</dbReference>
<dbReference type="PRINTS" id="PR00465">
    <property type="entry name" value="EP450IV"/>
</dbReference>
<accession>A0A8H3G0R6</accession>
<evidence type="ECO:0000256" key="4">
    <source>
        <dbReference type="ARBA" id="ARBA00022723"/>
    </source>
</evidence>
<sequence>MSDRHIWDRPAVLATALIVVVYVLYQLLRPSKLPKIPIVGAKPGEFFPLLRARWRNFMDPKAATETAYNQYSDRACILPIAGALTFVHLPHNELQWLIDRPDSDVDVRAQIVESLQLNRTLMDPDLAHKPAHISVISGRLTREIGNLVPDLMDEIQYGIDALWGMDGEKHKTICLFDTMTRTIGQATNRVFVGLPLCRDSALLAAAMAFSLDVPTASTLLHMVWQPLRPFLAPFITLPNRIHTNRFFRLVRPEIRRRLKDFDARRTDSSIKDVENVPHDFLQWSLDQAMSSDDPYYGKVDTLAGRVLLNNFTSIHTSSFAITHALLDLVSSKQEYIDELRDEITSVLAEHGGQWNKGALSAMPKLDSVMRESARLNSFVVTATNRKVVNPKGITTPSGTELPPGTMVCGPSFPVFHDPVIYPDPYTFKPFRFAENRTALEEKGESLVQRARQGLITTSPDFVAFGHGRHACVGRFFAANLLKLILAYTILNYDLEIQEKRPENVWFGTNRMPPMKATISVKRRVEI</sequence>
<evidence type="ECO:0008006" key="13">
    <source>
        <dbReference type="Google" id="ProtNLM"/>
    </source>
</evidence>
<name>A0A8H3G0R6_9LECA</name>
<keyword evidence="3 8" id="KW-0349">Heme</keyword>
<gene>
    <name evidence="11" type="ORF">HETSPECPRED_009235</name>
</gene>
<dbReference type="GO" id="GO:0016705">
    <property type="term" value="F:oxidoreductase activity, acting on paired donors, with incorporation or reduction of molecular oxygen"/>
    <property type="evidence" value="ECO:0007669"/>
    <property type="project" value="InterPro"/>
</dbReference>
<dbReference type="PANTHER" id="PTHR46206:SF1">
    <property type="entry name" value="P450, PUTATIVE (EUROFUNG)-RELATED"/>
    <property type="match status" value="1"/>
</dbReference>
<keyword evidence="10" id="KW-0812">Transmembrane</keyword>
<protein>
    <recommendedName>
        <fullName evidence="13">Cytochrome P450</fullName>
    </recommendedName>
</protein>
<dbReference type="PROSITE" id="PS00086">
    <property type="entry name" value="CYTOCHROME_P450"/>
    <property type="match status" value="1"/>
</dbReference>
<dbReference type="Pfam" id="PF00067">
    <property type="entry name" value="p450"/>
    <property type="match status" value="1"/>
</dbReference>
<dbReference type="Proteomes" id="UP000664521">
    <property type="component" value="Unassembled WGS sequence"/>
</dbReference>
<proteinExistence type="inferred from homology"/>
<dbReference type="Gene3D" id="1.10.630.10">
    <property type="entry name" value="Cytochrome P450"/>
    <property type="match status" value="1"/>
</dbReference>